<keyword evidence="4" id="KW-1185">Reference proteome</keyword>
<evidence type="ECO:0000313" key="3">
    <source>
        <dbReference type="EMBL" id="KAK2116318.1"/>
    </source>
</evidence>
<dbReference type="InterPro" id="IPR050865">
    <property type="entry name" value="BEACH_Domain"/>
</dbReference>
<evidence type="ECO:0000259" key="2">
    <source>
        <dbReference type="PROSITE" id="PS51783"/>
    </source>
</evidence>
<dbReference type="InterPro" id="IPR023362">
    <property type="entry name" value="PH-BEACH_dom"/>
</dbReference>
<dbReference type="Pfam" id="PF06469">
    <property type="entry name" value="DUF1088"/>
    <property type="match status" value="1"/>
</dbReference>
<evidence type="ECO:0000313" key="4">
    <source>
        <dbReference type="Proteomes" id="UP001266305"/>
    </source>
</evidence>
<comment type="caution">
    <text evidence="3">The sequence shown here is derived from an EMBL/GenBank/DDBJ whole genome shotgun (WGS) entry which is preliminary data.</text>
</comment>
<sequence>MRLKSEHMPLECGETDHTVSNSFQNDVFSAHFTFQEKEKEFLRLEGDIVIFKDIPKLKIAERGVRPREFWRLDYWEDDLRRRRRFVRNPLGSTHPEATLKTAVEHGQCINHSLPIAAEGIAKMNQLMSRERAAQNNKRSPGRMRVLNQTTDEDILAKGKQSIKSQALGNQNSENEIFLEGDDDTLSSVDEKDLENLAGPVSLSTPAQLVAPSIVVKGTLSVTSSELYFEVDEEDPNFKKIDPKVRR</sequence>
<dbReference type="InterPro" id="IPR010508">
    <property type="entry name" value="NBEA-like_DUF1088"/>
</dbReference>
<dbReference type="Proteomes" id="UP001266305">
    <property type="component" value="Unassembled WGS sequence"/>
</dbReference>
<accession>A0ABQ9W6C0</accession>
<reference evidence="3 4" key="1">
    <citation type="submission" date="2023-05" db="EMBL/GenBank/DDBJ databases">
        <title>B98-5 Cell Line De Novo Hybrid Assembly: An Optical Mapping Approach.</title>
        <authorList>
            <person name="Kananen K."/>
            <person name="Auerbach J.A."/>
            <person name="Kautto E."/>
            <person name="Blachly J.S."/>
        </authorList>
    </citation>
    <scope>NUCLEOTIDE SEQUENCE [LARGE SCALE GENOMIC DNA]</scope>
    <source>
        <strain evidence="3">B95-8</strain>
        <tissue evidence="3">Cell line</tissue>
    </source>
</reference>
<dbReference type="PANTHER" id="PTHR13743">
    <property type="entry name" value="BEIGE/BEACH-RELATED"/>
    <property type="match status" value="1"/>
</dbReference>
<proteinExistence type="predicted"/>
<evidence type="ECO:0000256" key="1">
    <source>
        <dbReference type="ARBA" id="ARBA00022574"/>
    </source>
</evidence>
<organism evidence="3 4">
    <name type="scientific">Saguinus oedipus</name>
    <name type="common">Cotton-top tamarin</name>
    <name type="synonym">Oedipomidas oedipus</name>
    <dbReference type="NCBI Taxonomy" id="9490"/>
    <lineage>
        <taxon>Eukaryota</taxon>
        <taxon>Metazoa</taxon>
        <taxon>Chordata</taxon>
        <taxon>Craniata</taxon>
        <taxon>Vertebrata</taxon>
        <taxon>Euteleostomi</taxon>
        <taxon>Mammalia</taxon>
        <taxon>Eutheria</taxon>
        <taxon>Euarchontoglires</taxon>
        <taxon>Primates</taxon>
        <taxon>Haplorrhini</taxon>
        <taxon>Platyrrhini</taxon>
        <taxon>Cebidae</taxon>
        <taxon>Callitrichinae</taxon>
        <taxon>Saguinus</taxon>
    </lineage>
</organism>
<keyword evidence="1" id="KW-0853">WD repeat</keyword>
<gene>
    <name evidence="3" type="ORF">P7K49_006944</name>
</gene>
<feature type="domain" description="BEACH-type PH" evidence="2">
    <location>
        <begin position="195"/>
        <end position="246"/>
    </location>
</feature>
<name>A0ABQ9W6C0_SAGOE</name>
<dbReference type="PROSITE" id="PS51783">
    <property type="entry name" value="PH_BEACH"/>
    <property type="match status" value="1"/>
</dbReference>
<dbReference type="InterPro" id="IPR011993">
    <property type="entry name" value="PH-like_dom_sf"/>
</dbReference>
<dbReference type="EMBL" id="JASSZA010000003">
    <property type="protein sequence ID" value="KAK2116318.1"/>
    <property type="molecule type" value="Genomic_DNA"/>
</dbReference>
<protein>
    <recommendedName>
        <fullName evidence="2">BEACH-type PH domain-containing protein</fullName>
    </recommendedName>
</protein>
<dbReference type="Gene3D" id="2.30.29.30">
    <property type="entry name" value="Pleckstrin-homology domain (PH domain)/Phosphotyrosine-binding domain (PTB)"/>
    <property type="match status" value="1"/>
</dbReference>
<dbReference type="PANTHER" id="PTHR13743:SF64">
    <property type="entry name" value="LIPOPOLYSACCHARIDE-RESPONSIVE AND BEIGE-LIKE ANCHOR PROTEIN"/>
    <property type="match status" value="1"/>
</dbReference>